<evidence type="ECO:0000313" key="1">
    <source>
        <dbReference type="EMBL" id="OXB07596.1"/>
    </source>
</evidence>
<dbReference type="AlphaFoldDB" id="A0AB36P5Z4"/>
<evidence type="ECO:0000313" key="3">
    <source>
        <dbReference type="Proteomes" id="UP000184216"/>
    </source>
</evidence>
<dbReference type="Proteomes" id="UP000184216">
    <property type="component" value="Unassembled WGS sequence"/>
</dbReference>
<dbReference type="Proteomes" id="UP000198431">
    <property type="component" value="Unassembled WGS sequence"/>
</dbReference>
<name>A0AB36P5Z4_9FLAO</name>
<dbReference type="GO" id="GO:0016757">
    <property type="term" value="F:glycosyltransferase activity"/>
    <property type="evidence" value="ECO:0007669"/>
    <property type="project" value="InterPro"/>
</dbReference>
<dbReference type="InterPro" id="IPR002495">
    <property type="entry name" value="Glyco_trans_8"/>
</dbReference>
<organism evidence="1 4">
    <name type="scientific">Flavobacterium pectinovorum</name>
    <dbReference type="NCBI Taxonomy" id="29533"/>
    <lineage>
        <taxon>Bacteria</taxon>
        <taxon>Pseudomonadati</taxon>
        <taxon>Bacteroidota</taxon>
        <taxon>Flavobacteriia</taxon>
        <taxon>Flavobacteriales</taxon>
        <taxon>Flavobacteriaceae</taxon>
        <taxon>Flavobacterium</taxon>
    </lineage>
</organism>
<evidence type="ECO:0000313" key="4">
    <source>
        <dbReference type="Proteomes" id="UP000198431"/>
    </source>
</evidence>
<sequence length="432" mass="50469">MKNCVFTIVAKNYIGLAEILGESLKENNANTDFYIIVADYFSEDFDIEKLPSNILVAKNMLNISSQQWVDMSFKYDLTEFCTSIKPASFSYFIEKTNYEKIIYLDPDIYIYGSLNPIYEMLESHSIVLTPHIVTIQDTFQGERSESGLMSTGVFNLGFCAIKRSDSAKKMISWWHERLLDKCFIDSYDTYFTDQKWMDFLPCYFDSDELYISRHLGMNIAPWNFFEREIYSEKECLKVRNREASSLDGDYQVIFVHYSGYNYTEMKRGNVIQNNISKIKNYEDIKLLTNIYANAISNKSGIFDKFIREKYSFGTFENGDIIKGFHRRIYRSLVNKGLIFDNPFSVAGDSLYQKLKTKGMTKTSAINIDKATKENLQGVGKKLKIFNTATRWLYKLVGLDRYLLLIRLMRSFSRFETQIHLLTSDFDEENISY</sequence>
<evidence type="ECO:0000313" key="2">
    <source>
        <dbReference type="EMBL" id="SHM73456.1"/>
    </source>
</evidence>
<dbReference type="Pfam" id="PF01501">
    <property type="entry name" value="Glyco_transf_8"/>
    <property type="match status" value="1"/>
</dbReference>
<dbReference type="SUPFAM" id="SSF53448">
    <property type="entry name" value="Nucleotide-diphospho-sugar transferases"/>
    <property type="match status" value="1"/>
</dbReference>
<reference evidence="1 4" key="1">
    <citation type="submission" date="2016-11" db="EMBL/GenBank/DDBJ databases">
        <title>Whole genomes of Flavobacteriaceae.</title>
        <authorList>
            <person name="Stine C."/>
            <person name="Li C."/>
            <person name="Tadesse D."/>
        </authorList>
    </citation>
    <scope>NUCLEOTIDE SEQUENCE [LARGE SCALE GENOMIC DNA]</scope>
    <source>
        <strain evidence="1 4">ATCC 19366</strain>
    </source>
</reference>
<gene>
    <name evidence="1" type="ORF">B0A72_01655</name>
    <name evidence="2" type="ORF">SAMN05444387_3035</name>
</gene>
<dbReference type="Gene3D" id="3.90.550.10">
    <property type="entry name" value="Spore Coat Polysaccharide Biosynthesis Protein SpsA, Chain A"/>
    <property type="match status" value="1"/>
</dbReference>
<dbReference type="RefSeq" id="WP_073395869.1">
    <property type="nucleotide sequence ID" value="NZ_FRBX01000004.1"/>
</dbReference>
<protein>
    <submittedName>
        <fullName evidence="2">Glycosyl transferase family 8</fullName>
    </submittedName>
</protein>
<dbReference type="EMBL" id="MUHB01000003">
    <property type="protein sequence ID" value="OXB07596.1"/>
    <property type="molecule type" value="Genomic_DNA"/>
</dbReference>
<keyword evidence="2" id="KW-0808">Transferase</keyword>
<proteinExistence type="predicted"/>
<reference evidence="2 3" key="2">
    <citation type="submission" date="2016-11" db="EMBL/GenBank/DDBJ databases">
        <authorList>
            <person name="Varghese N."/>
            <person name="Submissions S."/>
        </authorList>
    </citation>
    <scope>NUCLEOTIDE SEQUENCE [LARGE SCALE GENOMIC DNA]</scope>
    <source>
        <strain evidence="2 3">DSM 6368</strain>
    </source>
</reference>
<comment type="caution">
    <text evidence="1">The sequence shown here is derived from an EMBL/GenBank/DDBJ whole genome shotgun (WGS) entry which is preliminary data.</text>
</comment>
<dbReference type="EMBL" id="FRBX01000004">
    <property type="protein sequence ID" value="SHM73456.1"/>
    <property type="molecule type" value="Genomic_DNA"/>
</dbReference>
<dbReference type="InterPro" id="IPR029044">
    <property type="entry name" value="Nucleotide-diphossugar_trans"/>
</dbReference>
<keyword evidence="3" id="KW-1185">Reference proteome</keyword>
<accession>A0AB36P5Z4</accession>